<sequence length="56" mass="6531">MQQLVPLFPAWPLYSAYQTNPGRPAPLSEKMKELKLFCRSLDGVDQLDEFRSTFLR</sequence>
<dbReference type="AlphaFoldDB" id="A0A381YCD1"/>
<organism evidence="1">
    <name type="scientific">marine metagenome</name>
    <dbReference type="NCBI Taxonomy" id="408172"/>
    <lineage>
        <taxon>unclassified sequences</taxon>
        <taxon>metagenomes</taxon>
        <taxon>ecological metagenomes</taxon>
    </lineage>
</organism>
<reference evidence="1" key="1">
    <citation type="submission" date="2018-05" db="EMBL/GenBank/DDBJ databases">
        <authorList>
            <person name="Lanie J.A."/>
            <person name="Ng W.-L."/>
            <person name="Kazmierczak K.M."/>
            <person name="Andrzejewski T.M."/>
            <person name="Davidsen T.M."/>
            <person name="Wayne K.J."/>
            <person name="Tettelin H."/>
            <person name="Glass J.I."/>
            <person name="Rusch D."/>
            <person name="Podicherti R."/>
            <person name="Tsui H.-C.T."/>
            <person name="Winkler M.E."/>
        </authorList>
    </citation>
    <scope>NUCLEOTIDE SEQUENCE</scope>
</reference>
<evidence type="ECO:0000313" key="1">
    <source>
        <dbReference type="EMBL" id="SVA74654.1"/>
    </source>
</evidence>
<feature type="non-terminal residue" evidence="1">
    <location>
        <position position="56"/>
    </location>
</feature>
<name>A0A381YCD1_9ZZZZ</name>
<accession>A0A381YCD1</accession>
<gene>
    <name evidence="1" type="ORF">METZ01_LOCUS127508</name>
</gene>
<dbReference type="EMBL" id="UINC01017888">
    <property type="protein sequence ID" value="SVA74654.1"/>
    <property type="molecule type" value="Genomic_DNA"/>
</dbReference>
<protein>
    <submittedName>
        <fullName evidence="1">Uncharacterized protein</fullName>
    </submittedName>
</protein>
<proteinExistence type="predicted"/>